<evidence type="ECO:0000256" key="4">
    <source>
        <dbReference type="ARBA" id="ARBA00022692"/>
    </source>
</evidence>
<comment type="similarity">
    <text evidence="2">Belongs to the major facilitator superfamily.</text>
</comment>
<sequence>MQNFYAFDTPAALNVPLMKHMNASYDSWQIQLNLLYSAYSLPNTIIPFVSGKFIQSHGVERVLLGTSSVVLLGQMIFTAGISNKSFPTLLLGRVIFGIGGESVSVCQSCVVAQWFGSESQVSLALGLTLTISRFGSVLNSILSPRIERSSQSVLLAVWTATMMCVASFVCAIALVRVIRASSDTPTDLGPGDASNEVTPLLIGPRQELEIEEQSYVQTSIGPETPQGGAPTEFWLICLLCVLLYGTIMPFNNTASDFLMEKWYPNDTVTAGLVMSIPDSISTFLVPLSGFYMDVYGHRPLLLLACAVAVTFAHLALGLLDCSPIPGMITLGVAYSVYGAAIWGSIADIVASSGSQQSVEAESDAGEKADEGGLGRAYGISTSIYNTSLVFLPMVAAEIHVRSGGFLWVEVFFASLGLLGVFAAFALYVLDIRGSGVLDKGSRVGGRHQSRVRIAATEAYEE</sequence>
<dbReference type="SUPFAM" id="SSF103473">
    <property type="entry name" value="MFS general substrate transporter"/>
    <property type="match status" value="1"/>
</dbReference>
<evidence type="ECO:0000256" key="25">
    <source>
        <dbReference type="SAM" id="Phobius"/>
    </source>
</evidence>
<protein>
    <recommendedName>
        <fullName evidence="21">Lysosomal dipeptide transporter MFSD1</fullName>
    </recommendedName>
    <alternativeName>
        <fullName evidence="22">Major facilitator superfamily domain-containing protein 1</fullName>
    </alternativeName>
</protein>
<feature type="transmembrane region" description="Helical" evidence="25">
    <location>
        <begin position="154"/>
        <end position="178"/>
    </location>
</feature>
<proteinExistence type="inferred from homology"/>
<evidence type="ECO:0000256" key="18">
    <source>
        <dbReference type="ARBA" id="ARBA00044912"/>
    </source>
</evidence>
<evidence type="ECO:0000256" key="16">
    <source>
        <dbReference type="ARBA" id="ARBA00044900"/>
    </source>
</evidence>
<evidence type="ECO:0000256" key="17">
    <source>
        <dbReference type="ARBA" id="ARBA00044903"/>
    </source>
</evidence>
<dbReference type="Proteomes" id="UP000320333">
    <property type="component" value="Unassembled WGS sequence"/>
</dbReference>
<feature type="transmembrane region" description="Helical" evidence="25">
    <location>
        <begin position="262"/>
        <end position="280"/>
    </location>
</feature>
<name>A0A507FPQ4_9FUNG</name>
<comment type="catalytic activity">
    <reaction evidence="19">
        <text>L-alanyl-L-lysine(out) = L-alanyl-L-lysine(in)</text>
        <dbReference type="Rhea" id="RHEA:79415"/>
        <dbReference type="ChEBI" id="CHEBI:192470"/>
    </reaction>
</comment>
<dbReference type="PANTHER" id="PTHR23512">
    <property type="entry name" value="MAJOR FACILITATOR SUPERFAMILY DOMAIN-CONTAINING PROTEIN 1"/>
    <property type="match status" value="1"/>
</dbReference>
<evidence type="ECO:0000256" key="2">
    <source>
        <dbReference type="ARBA" id="ARBA00008335"/>
    </source>
</evidence>
<evidence type="ECO:0000256" key="15">
    <source>
        <dbReference type="ARBA" id="ARBA00044899"/>
    </source>
</evidence>
<comment type="catalytic activity">
    <reaction evidence="12">
        <text>L-lysyl-L-alpha-amino acid(out) = L-lysyl-L-alpha-amino acid(in)</text>
        <dbReference type="Rhea" id="RHEA:79387"/>
        <dbReference type="ChEBI" id="CHEBI:229965"/>
    </reaction>
</comment>
<evidence type="ECO:0000256" key="8">
    <source>
        <dbReference type="ARBA" id="ARBA00044876"/>
    </source>
</evidence>
<evidence type="ECO:0000256" key="14">
    <source>
        <dbReference type="ARBA" id="ARBA00044898"/>
    </source>
</evidence>
<keyword evidence="7" id="KW-0458">Lysosome</keyword>
<keyword evidence="4 25" id="KW-0812">Transmembrane</keyword>
<keyword evidence="27" id="KW-1185">Reference proteome</keyword>
<feature type="transmembrane region" description="Helical" evidence="25">
    <location>
        <begin position="233"/>
        <end position="250"/>
    </location>
</feature>
<keyword evidence="6 25" id="KW-0472">Membrane</keyword>
<evidence type="ECO:0000256" key="12">
    <source>
        <dbReference type="ARBA" id="ARBA00044891"/>
    </source>
</evidence>
<comment type="caution">
    <text evidence="26">The sequence shown here is derived from an EMBL/GenBank/DDBJ whole genome shotgun (WGS) entry which is preliminary data.</text>
</comment>
<comment type="catalytic activity">
    <reaction evidence="8">
        <text>L-lysyl-L-alanine(out) = L-lysyl-L-alanine(in)</text>
        <dbReference type="Rhea" id="RHEA:79399"/>
        <dbReference type="ChEBI" id="CHEBI:229954"/>
    </reaction>
</comment>
<comment type="catalytic activity">
    <reaction evidence="16">
        <text>L-lysyl-L-lysine(out) = L-lysyl-L-lysine(in)</text>
        <dbReference type="Rhea" id="RHEA:79403"/>
        <dbReference type="ChEBI" id="CHEBI:229956"/>
    </reaction>
</comment>
<dbReference type="Gene3D" id="1.20.1250.20">
    <property type="entry name" value="MFS general substrate transporter like domains"/>
    <property type="match status" value="2"/>
</dbReference>
<evidence type="ECO:0000256" key="3">
    <source>
        <dbReference type="ARBA" id="ARBA00022448"/>
    </source>
</evidence>
<evidence type="ECO:0000313" key="26">
    <source>
        <dbReference type="EMBL" id="TPX78399.1"/>
    </source>
</evidence>
<evidence type="ECO:0000256" key="22">
    <source>
        <dbReference type="ARBA" id="ARBA00045018"/>
    </source>
</evidence>
<evidence type="ECO:0000256" key="7">
    <source>
        <dbReference type="ARBA" id="ARBA00023228"/>
    </source>
</evidence>
<dbReference type="InterPro" id="IPR011701">
    <property type="entry name" value="MFS"/>
</dbReference>
<dbReference type="Pfam" id="PF07690">
    <property type="entry name" value="MFS_1"/>
    <property type="match status" value="1"/>
</dbReference>
<dbReference type="InterPro" id="IPR052187">
    <property type="entry name" value="MFSD1"/>
</dbReference>
<dbReference type="InterPro" id="IPR036259">
    <property type="entry name" value="MFS_trans_sf"/>
</dbReference>
<dbReference type="STRING" id="246404.A0A507FPQ4"/>
<accession>A0A507FPQ4</accession>
<comment type="catalytic activity">
    <reaction evidence="10">
        <text>L-alpha-aminoacyl-L-arginine(out) = L-alpha-aminoacyl-L-arginine(in)</text>
        <dbReference type="Rhea" id="RHEA:79367"/>
        <dbReference type="ChEBI" id="CHEBI:229968"/>
    </reaction>
</comment>
<comment type="catalytic activity">
    <reaction evidence="20">
        <text>L-lysyl-glycine(out) = L-lysyl-glycine(in)</text>
        <dbReference type="Rhea" id="RHEA:79407"/>
        <dbReference type="ChEBI" id="CHEBI:191202"/>
    </reaction>
</comment>
<comment type="catalytic activity">
    <reaction evidence="17">
        <text>L-arginyl-glycine(out) = L-arginyl-glycine(in)</text>
        <dbReference type="Rhea" id="RHEA:79391"/>
        <dbReference type="ChEBI" id="CHEBI:229955"/>
    </reaction>
</comment>
<feature type="transmembrane region" description="Helical" evidence="25">
    <location>
        <begin position="410"/>
        <end position="429"/>
    </location>
</feature>
<feature type="transmembrane region" description="Helical" evidence="25">
    <location>
        <begin position="326"/>
        <end position="345"/>
    </location>
</feature>
<keyword evidence="3" id="KW-0813">Transport</keyword>
<dbReference type="GO" id="GO:0022857">
    <property type="term" value="F:transmembrane transporter activity"/>
    <property type="evidence" value="ECO:0007669"/>
    <property type="project" value="InterPro"/>
</dbReference>
<evidence type="ECO:0000256" key="5">
    <source>
        <dbReference type="ARBA" id="ARBA00022989"/>
    </source>
</evidence>
<evidence type="ECO:0000256" key="9">
    <source>
        <dbReference type="ARBA" id="ARBA00044878"/>
    </source>
</evidence>
<evidence type="ECO:0000256" key="20">
    <source>
        <dbReference type="ARBA" id="ARBA00044924"/>
    </source>
</evidence>
<dbReference type="EMBL" id="QEAP01000004">
    <property type="protein sequence ID" value="TPX78399.1"/>
    <property type="molecule type" value="Genomic_DNA"/>
</dbReference>
<comment type="catalytic activity">
    <reaction evidence="9">
        <text>L-histidyl-glycine(out) = L-histidyl-glycine(in)</text>
        <dbReference type="Rhea" id="RHEA:79395"/>
        <dbReference type="ChEBI" id="CHEBI:229957"/>
    </reaction>
</comment>
<keyword evidence="5 25" id="KW-1133">Transmembrane helix</keyword>
<evidence type="ECO:0000256" key="19">
    <source>
        <dbReference type="ARBA" id="ARBA00044919"/>
    </source>
</evidence>
<feature type="transmembrane region" description="Helical" evidence="25">
    <location>
        <begin position="300"/>
        <end position="319"/>
    </location>
</feature>
<dbReference type="OrthoDB" id="424834at2759"/>
<gene>
    <name evidence="26" type="ORF">CcCBS67573_g00268</name>
</gene>
<evidence type="ECO:0000256" key="1">
    <source>
        <dbReference type="ARBA" id="ARBA00004155"/>
    </source>
</evidence>
<dbReference type="AlphaFoldDB" id="A0A507FPQ4"/>
<dbReference type="PANTHER" id="PTHR23512:SF3">
    <property type="entry name" value="MAJOR FACILITATOR SUPERFAMILY DOMAIN-CONTAINING PROTEIN 1"/>
    <property type="match status" value="1"/>
</dbReference>
<comment type="catalytic activity">
    <reaction evidence="18">
        <text>L-histidyl-L-alpha-amino acid(out) = L-histidyl-L-alpha-amino acid(in)</text>
        <dbReference type="Rhea" id="RHEA:79379"/>
        <dbReference type="ChEBI" id="CHEBI:229964"/>
    </reaction>
</comment>
<evidence type="ECO:0000256" key="23">
    <source>
        <dbReference type="ARBA" id="ARBA00045709"/>
    </source>
</evidence>
<comment type="catalytic activity">
    <reaction evidence="15">
        <text>L-arginyl-L-alpha-amino acid(out) = L-arginyl-L-alpha-amino acid(in)</text>
        <dbReference type="Rhea" id="RHEA:79371"/>
        <dbReference type="ChEBI" id="CHEBI:84315"/>
    </reaction>
</comment>
<evidence type="ECO:0000256" key="6">
    <source>
        <dbReference type="ARBA" id="ARBA00023136"/>
    </source>
</evidence>
<comment type="catalytic activity">
    <reaction evidence="11">
        <text>L-alpha-aminoacyl-L-histidine(out) = L-alpha-aminoacyl-L-histidine(in)</text>
        <dbReference type="Rhea" id="RHEA:79375"/>
        <dbReference type="ChEBI" id="CHEBI:229967"/>
    </reaction>
</comment>
<comment type="subcellular location">
    <subcellularLocation>
        <location evidence="1">Lysosome membrane</location>
        <topology evidence="1">Multi-pass membrane protein</topology>
    </subcellularLocation>
</comment>
<evidence type="ECO:0000313" key="27">
    <source>
        <dbReference type="Proteomes" id="UP000320333"/>
    </source>
</evidence>
<organism evidence="26 27">
    <name type="scientific">Chytriomyces confervae</name>
    <dbReference type="NCBI Taxonomy" id="246404"/>
    <lineage>
        <taxon>Eukaryota</taxon>
        <taxon>Fungi</taxon>
        <taxon>Fungi incertae sedis</taxon>
        <taxon>Chytridiomycota</taxon>
        <taxon>Chytridiomycota incertae sedis</taxon>
        <taxon>Chytridiomycetes</taxon>
        <taxon>Chytridiales</taxon>
        <taxon>Chytriomycetaceae</taxon>
        <taxon>Chytriomyces</taxon>
    </lineage>
</organism>
<evidence type="ECO:0000256" key="24">
    <source>
        <dbReference type="ARBA" id="ARBA00046376"/>
    </source>
</evidence>
<comment type="catalytic activity">
    <reaction evidence="14">
        <text>L-aspartyl-L-lysine(out) = L-aspartyl-L-lysine(in)</text>
        <dbReference type="Rhea" id="RHEA:79411"/>
        <dbReference type="ChEBI" id="CHEBI:229953"/>
    </reaction>
</comment>
<evidence type="ECO:0000256" key="21">
    <source>
        <dbReference type="ARBA" id="ARBA00044985"/>
    </source>
</evidence>
<comment type="subunit">
    <text evidence="24">Homodimer. Interacts with lysosomal protein GLMP (via lumenal domain); the interaction starts while both proteins are still in the endoplasmic reticulum and is required for stabilization of MFSD1 in lysosomes but has no direct effect on its targeting to lysosomes or transporter activity.</text>
</comment>
<evidence type="ECO:0000256" key="11">
    <source>
        <dbReference type="ARBA" id="ARBA00044884"/>
    </source>
</evidence>
<evidence type="ECO:0000256" key="13">
    <source>
        <dbReference type="ARBA" id="ARBA00044893"/>
    </source>
</evidence>
<comment type="catalytic activity">
    <reaction evidence="13">
        <text>L-alpha-aminoacyl-L-lysine(out) = L-alpha-aminoacyl-L-lysine(in)</text>
        <dbReference type="Rhea" id="RHEA:79383"/>
        <dbReference type="ChEBI" id="CHEBI:229966"/>
    </reaction>
</comment>
<evidence type="ECO:0000256" key="10">
    <source>
        <dbReference type="ARBA" id="ARBA00044881"/>
    </source>
</evidence>
<comment type="function">
    <text evidence="23">Lysosomal dipeptide uniporter that selectively exports lysine, arginine or histidine-containing dipeptides with a net positive charge from the lysosome lumen into the cytosol. Could play a role in a specific type of protein O-glycosylation indirectly regulating macrophages migration and tissue invasion. Also essential for liver homeostasis.</text>
</comment>
<reference evidence="26 27" key="1">
    <citation type="journal article" date="2019" name="Sci. Rep.">
        <title>Comparative genomics of chytrid fungi reveal insights into the obligate biotrophic and pathogenic lifestyle of Synchytrium endobioticum.</title>
        <authorList>
            <person name="van de Vossenberg B.T.L.H."/>
            <person name="Warris S."/>
            <person name="Nguyen H.D.T."/>
            <person name="van Gent-Pelzer M.P.E."/>
            <person name="Joly D.L."/>
            <person name="van de Geest H.C."/>
            <person name="Bonants P.J.M."/>
            <person name="Smith D.S."/>
            <person name="Levesque C.A."/>
            <person name="van der Lee T.A.J."/>
        </authorList>
    </citation>
    <scope>NUCLEOTIDE SEQUENCE [LARGE SCALE GENOMIC DNA]</scope>
    <source>
        <strain evidence="26 27">CBS 675.73</strain>
    </source>
</reference>